<dbReference type="Pfam" id="PF03352">
    <property type="entry name" value="Adenine_glyco"/>
    <property type="match status" value="1"/>
</dbReference>
<gene>
    <name evidence="2" type="ORF">FB476_2433</name>
</gene>
<keyword evidence="3" id="KW-1185">Reference proteome</keyword>
<keyword evidence="1" id="KW-0479">Metal-binding</keyword>
<feature type="binding site" evidence="1">
    <location>
        <position position="190"/>
    </location>
    <ligand>
        <name>Zn(2+)</name>
        <dbReference type="ChEBI" id="CHEBI:29105"/>
    </ligand>
</feature>
<name>A0A543KR26_9MICO</name>
<organism evidence="2 3">
    <name type="scientific">Ornithinimicrobium humiphilum</name>
    <dbReference type="NCBI Taxonomy" id="125288"/>
    <lineage>
        <taxon>Bacteria</taxon>
        <taxon>Bacillati</taxon>
        <taxon>Actinomycetota</taxon>
        <taxon>Actinomycetes</taxon>
        <taxon>Micrococcales</taxon>
        <taxon>Ornithinimicrobiaceae</taxon>
        <taxon>Ornithinimicrobium</taxon>
    </lineage>
</organism>
<evidence type="ECO:0000313" key="2">
    <source>
        <dbReference type="EMBL" id="TQM97520.1"/>
    </source>
</evidence>
<dbReference type="InterPro" id="IPR011257">
    <property type="entry name" value="DNA_glycosylase"/>
</dbReference>
<dbReference type="InterPro" id="IPR005019">
    <property type="entry name" value="Adenine_glyco"/>
</dbReference>
<feature type="binding site" evidence="1">
    <location>
        <position position="21"/>
    </location>
    <ligand>
        <name>Zn(2+)</name>
        <dbReference type="ChEBI" id="CHEBI:29105"/>
    </ligand>
</feature>
<dbReference type="SUPFAM" id="SSF48150">
    <property type="entry name" value="DNA-glycosylase"/>
    <property type="match status" value="1"/>
</dbReference>
<dbReference type="GO" id="GO:0006284">
    <property type="term" value="P:base-excision repair"/>
    <property type="evidence" value="ECO:0007669"/>
    <property type="project" value="InterPro"/>
</dbReference>
<protein>
    <submittedName>
        <fullName evidence="2">DNA-3-methyladenine glycosylase I</fullName>
    </submittedName>
</protein>
<dbReference type="Gene3D" id="1.10.340.30">
    <property type="entry name" value="Hypothetical protein, domain 2"/>
    <property type="match status" value="1"/>
</dbReference>
<proteinExistence type="predicted"/>
<keyword evidence="1" id="KW-0862">Zinc</keyword>
<feature type="binding site" evidence="1">
    <location>
        <position position="35"/>
    </location>
    <ligand>
        <name>Zn(2+)</name>
        <dbReference type="ChEBI" id="CHEBI:29105"/>
    </ligand>
</feature>
<evidence type="ECO:0000256" key="1">
    <source>
        <dbReference type="PIRSR" id="PIRSR605019-1"/>
    </source>
</evidence>
<dbReference type="RefSeq" id="WP_141819139.1">
    <property type="nucleotide sequence ID" value="NZ_BAAAIL010000002.1"/>
</dbReference>
<comment type="caution">
    <text evidence="2">The sequence shown here is derived from an EMBL/GenBank/DDBJ whole genome shotgun (WGS) entry which is preliminary data.</text>
</comment>
<dbReference type="PANTHER" id="PTHR30037">
    <property type="entry name" value="DNA-3-METHYLADENINE GLYCOSYLASE 1"/>
    <property type="match status" value="1"/>
</dbReference>
<dbReference type="Proteomes" id="UP000315133">
    <property type="component" value="Unassembled WGS sequence"/>
</dbReference>
<dbReference type="GO" id="GO:0008725">
    <property type="term" value="F:DNA-3-methyladenine glycosylase activity"/>
    <property type="evidence" value="ECO:0007669"/>
    <property type="project" value="InterPro"/>
</dbReference>
<feature type="binding site" evidence="1">
    <location>
        <position position="194"/>
    </location>
    <ligand>
        <name>Zn(2+)</name>
        <dbReference type="ChEBI" id="CHEBI:29105"/>
    </ligand>
</feature>
<reference evidence="2 3" key="1">
    <citation type="submission" date="2019-06" db="EMBL/GenBank/DDBJ databases">
        <title>Sequencing the genomes of 1000 actinobacteria strains.</title>
        <authorList>
            <person name="Klenk H.-P."/>
        </authorList>
    </citation>
    <scope>NUCLEOTIDE SEQUENCE [LARGE SCALE GENOMIC DNA]</scope>
    <source>
        <strain evidence="2 3">DSM 12362</strain>
    </source>
</reference>
<dbReference type="PANTHER" id="PTHR30037:SF4">
    <property type="entry name" value="DNA-3-METHYLADENINE GLYCOSYLASE I"/>
    <property type="match status" value="1"/>
</dbReference>
<dbReference type="EMBL" id="VFPU01000001">
    <property type="protein sequence ID" value="TQM97520.1"/>
    <property type="molecule type" value="Genomic_DNA"/>
</dbReference>
<evidence type="ECO:0000313" key="3">
    <source>
        <dbReference type="Proteomes" id="UP000315133"/>
    </source>
</evidence>
<dbReference type="AlphaFoldDB" id="A0A543KR26"/>
<sequence>MTTTTTPHPDLIVGPDGVVRCSWPGLHHADYRDYHDREWGKPVHGETALLERLCLEGFQTGLSWLVILRKRAALRAAFANFDADTVAGYDESDVERLLTDESIVRNRRKIEATIQNARATVALRETGGLEELLWTHAPEPTPRPMRFADVPTQTPESELLAKRLRKAGFVQLGPTTIYAAMQACGLVDDHLVGCFRAGASRSGSRVTGARHLTS</sequence>
<accession>A0A543KR26</accession>
<dbReference type="InterPro" id="IPR052891">
    <property type="entry name" value="DNA-3mA_glycosylase"/>
</dbReference>
<dbReference type="GO" id="GO:0046872">
    <property type="term" value="F:metal ion binding"/>
    <property type="evidence" value="ECO:0007669"/>
    <property type="project" value="UniProtKB-KW"/>
</dbReference>
<dbReference type="OrthoDB" id="9807664at2"/>